<evidence type="ECO:0000313" key="3">
    <source>
        <dbReference type="Proteomes" id="UP000274429"/>
    </source>
</evidence>
<dbReference type="EMBL" id="UYWX01008647">
    <property type="protein sequence ID" value="VDM27490.1"/>
    <property type="molecule type" value="Genomic_DNA"/>
</dbReference>
<organism evidence="4">
    <name type="scientific">Hydatigena taeniaeformis</name>
    <name type="common">Feline tapeworm</name>
    <name type="synonym">Taenia taeniaeformis</name>
    <dbReference type="NCBI Taxonomy" id="6205"/>
    <lineage>
        <taxon>Eukaryota</taxon>
        <taxon>Metazoa</taxon>
        <taxon>Spiralia</taxon>
        <taxon>Lophotrochozoa</taxon>
        <taxon>Platyhelminthes</taxon>
        <taxon>Cestoda</taxon>
        <taxon>Eucestoda</taxon>
        <taxon>Cyclophyllidea</taxon>
        <taxon>Taeniidae</taxon>
        <taxon>Hydatigera</taxon>
    </lineage>
</organism>
<proteinExistence type="predicted"/>
<feature type="region of interest" description="Disordered" evidence="1">
    <location>
        <begin position="59"/>
        <end position="85"/>
    </location>
</feature>
<accession>A0A0R3WY81</accession>
<dbReference type="AlphaFoldDB" id="A0A0R3WY81"/>
<evidence type="ECO:0000313" key="2">
    <source>
        <dbReference type="EMBL" id="VDM27490.1"/>
    </source>
</evidence>
<name>A0A0R3WY81_HYDTA</name>
<reference evidence="2 3" key="2">
    <citation type="submission" date="2018-11" db="EMBL/GenBank/DDBJ databases">
        <authorList>
            <consortium name="Pathogen Informatics"/>
        </authorList>
    </citation>
    <scope>NUCLEOTIDE SEQUENCE [LARGE SCALE GENOMIC DNA]</scope>
</reference>
<sequence length="85" mass="8441">MEAAAQIAAFICSDWTGVSQVQQSKLFNCVAPLHVAVVNAVLSGIGEVAPDEVGDGLTSSAVAATEASRHDGVRGGGEGEASNGT</sequence>
<gene>
    <name evidence="2" type="ORF">TTAC_LOCUS5706</name>
</gene>
<evidence type="ECO:0000256" key="1">
    <source>
        <dbReference type="SAM" id="MobiDB-lite"/>
    </source>
</evidence>
<protein>
    <submittedName>
        <fullName evidence="2 4">Uncharacterized protein</fullName>
    </submittedName>
</protein>
<keyword evidence="3" id="KW-1185">Reference proteome</keyword>
<dbReference type="Proteomes" id="UP000274429">
    <property type="component" value="Unassembled WGS sequence"/>
</dbReference>
<reference evidence="4" key="1">
    <citation type="submission" date="2017-02" db="UniProtKB">
        <authorList>
            <consortium name="WormBaseParasite"/>
        </authorList>
    </citation>
    <scope>IDENTIFICATION</scope>
</reference>
<dbReference type="WBParaSite" id="TTAC_0000572101-mRNA-1">
    <property type="protein sequence ID" value="TTAC_0000572101-mRNA-1"/>
    <property type="gene ID" value="TTAC_0000572101"/>
</dbReference>
<evidence type="ECO:0000313" key="4">
    <source>
        <dbReference type="WBParaSite" id="TTAC_0000572101-mRNA-1"/>
    </source>
</evidence>